<protein>
    <submittedName>
        <fullName evidence="2">Uncharacterized protein</fullName>
    </submittedName>
</protein>
<proteinExistence type="predicted"/>
<dbReference type="EMBL" id="JBCLYO010000041">
    <property type="protein sequence ID" value="KAL0074628.1"/>
    <property type="molecule type" value="Genomic_DNA"/>
</dbReference>
<feature type="transmembrane region" description="Helical" evidence="1">
    <location>
        <begin position="44"/>
        <end position="68"/>
    </location>
</feature>
<organism evidence="2 3">
    <name type="scientific">Phycomyces blakesleeanus</name>
    <dbReference type="NCBI Taxonomy" id="4837"/>
    <lineage>
        <taxon>Eukaryota</taxon>
        <taxon>Fungi</taxon>
        <taxon>Fungi incertae sedis</taxon>
        <taxon>Mucoromycota</taxon>
        <taxon>Mucoromycotina</taxon>
        <taxon>Mucoromycetes</taxon>
        <taxon>Mucorales</taxon>
        <taxon>Phycomycetaceae</taxon>
        <taxon>Phycomyces</taxon>
    </lineage>
</organism>
<evidence type="ECO:0000313" key="3">
    <source>
        <dbReference type="Proteomes" id="UP001448207"/>
    </source>
</evidence>
<evidence type="ECO:0000256" key="1">
    <source>
        <dbReference type="SAM" id="Phobius"/>
    </source>
</evidence>
<accession>A0ABR3AJX1</accession>
<sequence>MKCSYTKNIVPFTMMTCIIVLTITTVIMITIIIIFKKKESKKMYVITMCFLSVCFLYFNIKVYVYALVGGC</sequence>
<evidence type="ECO:0000313" key="2">
    <source>
        <dbReference type="EMBL" id="KAL0074628.1"/>
    </source>
</evidence>
<reference evidence="2 3" key="1">
    <citation type="submission" date="2024-04" db="EMBL/GenBank/DDBJ databases">
        <title>Symmetric and asymmetric DNA N6-adenine methylation regulates different biological responses in Mucorales.</title>
        <authorList>
            <consortium name="Lawrence Berkeley National Laboratory"/>
            <person name="Lax C."/>
            <person name="Mondo S.J."/>
            <person name="Osorio-Concepcion M."/>
            <person name="Muszewska A."/>
            <person name="Corrochano-Luque M."/>
            <person name="Gutierrez G."/>
            <person name="Riley R."/>
            <person name="Lipzen A."/>
            <person name="Guo J."/>
            <person name="Hundley H."/>
            <person name="Amirebrahimi M."/>
            <person name="Ng V."/>
            <person name="Lorenzo-Gutierrez D."/>
            <person name="Binder U."/>
            <person name="Yang J."/>
            <person name="Song Y."/>
            <person name="Canovas D."/>
            <person name="Navarro E."/>
            <person name="Freitag M."/>
            <person name="Gabaldon T."/>
            <person name="Grigoriev I.V."/>
            <person name="Corrochano L.M."/>
            <person name="Nicolas F.E."/>
            <person name="Garre V."/>
        </authorList>
    </citation>
    <scope>NUCLEOTIDE SEQUENCE [LARGE SCALE GENOMIC DNA]</scope>
    <source>
        <strain evidence="2 3">L51</strain>
    </source>
</reference>
<feature type="transmembrane region" description="Helical" evidence="1">
    <location>
        <begin position="12"/>
        <end position="35"/>
    </location>
</feature>
<gene>
    <name evidence="2" type="ORF">J3Q64DRAFT_1777607</name>
</gene>
<keyword evidence="1" id="KW-0472">Membrane</keyword>
<keyword evidence="1" id="KW-1133">Transmembrane helix</keyword>
<comment type="caution">
    <text evidence="2">The sequence shown here is derived from an EMBL/GenBank/DDBJ whole genome shotgun (WGS) entry which is preliminary data.</text>
</comment>
<dbReference type="Proteomes" id="UP001448207">
    <property type="component" value="Unassembled WGS sequence"/>
</dbReference>
<keyword evidence="3" id="KW-1185">Reference proteome</keyword>
<name>A0ABR3AJX1_PHYBL</name>
<keyword evidence="1" id="KW-0812">Transmembrane</keyword>